<dbReference type="Gene3D" id="3.40.50.300">
    <property type="entry name" value="P-loop containing nucleotide triphosphate hydrolases"/>
    <property type="match status" value="1"/>
</dbReference>
<evidence type="ECO:0000259" key="7">
    <source>
        <dbReference type="Pfam" id="PF02492"/>
    </source>
</evidence>
<dbReference type="GO" id="GO:0005737">
    <property type="term" value="C:cytoplasm"/>
    <property type="evidence" value="ECO:0007669"/>
    <property type="project" value="TreeGrafter"/>
</dbReference>
<dbReference type="SUPFAM" id="SSF52540">
    <property type="entry name" value="P-loop containing nucleoside triphosphate hydrolases"/>
    <property type="match status" value="1"/>
</dbReference>
<protein>
    <submittedName>
        <fullName evidence="9">G3E family GTPase</fullName>
    </submittedName>
</protein>
<comment type="similarity">
    <text evidence="4">Belongs to the SIMIBI class G3E GTPase family. ZNG1 subfamily.</text>
</comment>
<dbReference type="PANTHER" id="PTHR13748:SF62">
    <property type="entry name" value="COBW DOMAIN-CONTAINING PROTEIN"/>
    <property type="match status" value="1"/>
</dbReference>
<evidence type="ECO:0000313" key="10">
    <source>
        <dbReference type="Proteomes" id="UP000283387"/>
    </source>
</evidence>
<dbReference type="EMBL" id="RAPN01000001">
    <property type="protein sequence ID" value="RKD91826.1"/>
    <property type="molecule type" value="Genomic_DNA"/>
</dbReference>
<feature type="domain" description="CobW/HypB/UreG nucleotide-binding" evidence="7">
    <location>
        <begin position="7"/>
        <end position="180"/>
    </location>
</feature>
<sequence>MPRKRIPVTIITGFLGAGKTSLLNALIKQHSDLRFAIIENEFGEIGIDGALIVNASENLFELSNGCICCSLQDGFYATISTLLSAQSQFDHLLIETTGIADPDSVIQPFLNSTAIQQSFELNSVVCVADAQNLEDLIDEYPEIRKQLATADVVLLNKSDEVNPDYANAVFRSIALINPTATTRTVQHANIQNLELLNSFSYRSKNVEDSVMNFREVSFLRNTQLQKTSVLQKNGDTKSRHNIHSEGFIIPGSFKQETFLFWIKNFLFFNRNTIFRIKGLISFDGTNEMMVFQAVRDNFVLEPMTNREDETHFCKLVFIGKNIDRDKLEDNLYKLVVTENTQTTC</sequence>
<evidence type="ECO:0000256" key="5">
    <source>
        <dbReference type="ARBA" id="ARBA00045658"/>
    </source>
</evidence>
<dbReference type="GO" id="GO:0000166">
    <property type="term" value="F:nucleotide binding"/>
    <property type="evidence" value="ECO:0007669"/>
    <property type="project" value="UniProtKB-KW"/>
</dbReference>
<evidence type="ECO:0000256" key="3">
    <source>
        <dbReference type="ARBA" id="ARBA00023186"/>
    </source>
</evidence>
<dbReference type="PANTHER" id="PTHR13748">
    <property type="entry name" value="COBW-RELATED"/>
    <property type="match status" value="1"/>
</dbReference>
<evidence type="ECO:0000256" key="4">
    <source>
        <dbReference type="ARBA" id="ARBA00034320"/>
    </source>
</evidence>
<reference evidence="9 10" key="1">
    <citation type="submission" date="2018-09" db="EMBL/GenBank/DDBJ databases">
        <title>Genomic Encyclopedia of Archaeal and Bacterial Type Strains, Phase II (KMG-II): from individual species to whole genera.</title>
        <authorList>
            <person name="Goeker M."/>
        </authorList>
    </citation>
    <scope>NUCLEOTIDE SEQUENCE [LARGE SCALE GENOMIC DNA]</scope>
    <source>
        <strain evidence="9 10">DSM 27148</strain>
    </source>
</reference>
<dbReference type="InterPro" id="IPR003495">
    <property type="entry name" value="CobW/HypB/UreG_nucleotide-bd"/>
</dbReference>
<accession>A0A419W8Q1</accession>
<name>A0A419W8Q1_9BACT</name>
<comment type="caution">
    <text evidence="9">The sequence shown here is derived from an EMBL/GenBank/DDBJ whole genome shotgun (WGS) entry which is preliminary data.</text>
</comment>
<keyword evidence="3" id="KW-0143">Chaperone</keyword>
<keyword evidence="1" id="KW-0547">Nucleotide-binding</keyword>
<dbReference type="Pfam" id="PF02492">
    <property type="entry name" value="cobW"/>
    <property type="match status" value="1"/>
</dbReference>
<comment type="catalytic activity">
    <reaction evidence="6">
        <text>GTP + H2O = GDP + phosphate + H(+)</text>
        <dbReference type="Rhea" id="RHEA:19669"/>
        <dbReference type="ChEBI" id="CHEBI:15377"/>
        <dbReference type="ChEBI" id="CHEBI:15378"/>
        <dbReference type="ChEBI" id="CHEBI:37565"/>
        <dbReference type="ChEBI" id="CHEBI:43474"/>
        <dbReference type="ChEBI" id="CHEBI:58189"/>
    </reaction>
    <physiologicalReaction direction="left-to-right" evidence="6">
        <dbReference type="Rhea" id="RHEA:19670"/>
    </physiologicalReaction>
</comment>
<comment type="function">
    <text evidence="5">Zinc chaperone that directly transfers zinc cofactor to target proteins, thereby activating them. Zinc is transferred from the CXCC motif in the GTPase domain to the zinc binding site in target proteins in a process requiring GTP hydrolysis.</text>
</comment>
<dbReference type="Proteomes" id="UP000283387">
    <property type="component" value="Unassembled WGS sequence"/>
</dbReference>
<dbReference type="Pfam" id="PF07683">
    <property type="entry name" value="CobW_C"/>
    <property type="match status" value="1"/>
</dbReference>
<organism evidence="9 10">
    <name type="scientific">Mangrovibacterium diazotrophicum</name>
    <dbReference type="NCBI Taxonomy" id="1261403"/>
    <lineage>
        <taxon>Bacteria</taxon>
        <taxon>Pseudomonadati</taxon>
        <taxon>Bacteroidota</taxon>
        <taxon>Bacteroidia</taxon>
        <taxon>Marinilabiliales</taxon>
        <taxon>Prolixibacteraceae</taxon>
        <taxon>Mangrovibacterium</taxon>
    </lineage>
</organism>
<feature type="domain" description="CobW C-terminal" evidence="8">
    <location>
        <begin position="249"/>
        <end position="332"/>
    </location>
</feature>
<evidence type="ECO:0000313" key="9">
    <source>
        <dbReference type="EMBL" id="RKD91826.1"/>
    </source>
</evidence>
<dbReference type="AlphaFoldDB" id="A0A419W8Q1"/>
<evidence type="ECO:0000256" key="2">
    <source>
        <dbReference type="ARBA" id="ARBA00022801"/>
    </source>
</evidence>
<dbReference type="InterPro" id="IPR036627">
    <property type="entry name" value="CobW-likC_sf"/>
</dbReference>
<dbReference type="SUPFAM" id="SSF90002">
    <property type="entry name" value="Hypothetical protein YjiA, C-terminal domain"/>
    <property type="match status" value="1"/>
</dbReference>
<dbReference type="Gene3D" id="3.30.1220.10">
    <property type="entry name" value="CobW-like, C-terminal domain"/>
    <property type="match status" value="1"/>
</dbReference>
<gene>
    <name evidence="9" type="ORF">BC643_2194</name>
</gene>
<dbReference type="GO" id="GO:0016787">
    <property type="term" value="F:hydrolase activity"/>
    <property type="evidence" value="ECO:0007669"/>
    <property type="project" value="UniProtKB-KW"/>
</dbReference>
<evidence type="ECO:0000256" key="1">
    <source>
        <dbReference type="ARBA" id="ARBA00022741"/>
    </source>
</evidence>
<keyword evidence="2" id="KW-0378">Hydrolase</keyword>
<dbReference type="InterPro" id="IPR011629">
    <property type="entry name" value="CobW-like_C"/>
</dbReference>
<evidence type="ECO:0000256" key="6">
    <source>
        <dbReference type="ARBA" id="ARBA00049117"/>
    </source>
</evidence>
<dbReference type="RefSeq" id="WP_120273095.1">
    <property type="nucleotide sequence ID" value="NZ_RAPN01000001.1"/>
</dbReference>
<dbReference type="InterPro" id="IPR051316">
    <property type="entry name" value="Zinc-reg_GTPase_activator"/>
</dbReference>
<dbReference type="CDD" id="cd03112">
    <property type="entry name" value="CobW-like"/>
    <property type="match status" value="1"/>
</dbReference>
<evidence type="ECO:0000259" key="8">
    <source>
        <dbReference type="Pfam" id="PF07683"/>
    </source>
</evidence>
<dbReference type="OrthoDB" id="9808822at2"/>
<dbReference type="InterPro" id="IPR027417">
    <property type="entry name" value="P-loop_NTPase"/>
</dbReference>
<proteinExistence type="inferred from homology"/>
<keyword evidence="10" id="KW-1185">Reference proteome</keyword>